<gene>
    <name evidence="3" type="ORF">CVV64_17980</name>
</gene>
<name>A0A2N1PJV8_9BACT</name>
<comment type="caution">
    <text evidence="3">The sequence shown here is derived from an EMBL/GenBank/DDBJ whole genome shotgun (WGS) entry which is preliminary data.</text>
</comment>
<dbReference type="Proteomes" id="UP000233256">
    <property type="component" value="Unassembled WGS sequence"/>
</dbReference>
<dbReference type="EMBL" id="PGXC01000039">
    <property type="protein sequence ID" value="PKK88630.1"/>
    <property type="molecule type" value="Genomic_DNA"/>
</dbReference>
<feature type="transmembrane region" description="Helical" evidence="2">
    <location>
        <begin position="309"/>
        <end position="328"/>
    </location>
</feature>
<feature type="transmembrane region" description="Helical" evidence="2">
    <location>
        <begin position="270"/>
        <end position="289"/>
    </location>
</feature>
<sequence>MHCPDCGLFFGDDEGTACRLCDGELKQDILCGKCASRNFGNSLVCTVCGEALALPSPEKVRIELEKTAEEQVLKVSSRQSAASSQPAVAERRQPEGWVPPSQRRKPGKTNPEPDPSTKPRSVAETCFPASAHTYERSRDDRPRRSVSSRSTIDNRDTEVRTTEQFMADQSDIFFAVLYIFMTWAAMLLTDGVESRAFWFALVSLVFGGYHFLATTTTDMDFWEFLQFQLEVPRATPIGLLCFKLITAIGSISLIWAFICFFNDEDWTFSMVWAVGLLLISAVWLLNFVTGLSGGKSNRAEMANDFFMSIGYYTMGMFCAAFFAGLMLFSD</sequence>
<evidence type="ECO:0000256" key="1">
    <source>
        <dbReference type="SAM" id="MobiDB-lite"/>
    </source>
</evidence>
<accession>A0A2N1PJV8</accession>
<keyword evidence="2" id="KW-0472">Membrane</keyword>
<feature type="transmembrane region" description="Helical" evidence="2">
    <location>
        <begin position="237"/>
        <end position="258"/>
    </location>
</feature>
<feature type="transmembrane region" description="Helical" evidence="2">
    <location>
        <begin position="196"/>
        <end position="217"/>
    </location>
</feature>
<feature type="compositionally biased region" description="Low complexity" evidence="1">
    <location>
        <begin position="75"/>
        <end position="88"/>
    </location>
</feature>
<feature type="transmembrane region" description="Helical" evidence="2">
    <location>
        <begin position="172"/>
        <end position="189"/>
    </location>
</feature>
<proteinExistence type="predicted"/>
<feature type="region of interest" description="Disordered" evidence="1">
    <location>
        <begin position="75"/>
        <end position="155"/>
    </location>
</feature>
<dbReference type="AlphaFoldDB" id="A0A2N1PJV8"/>
<protein>
    <submittedName>
        <fullName evidence="3">Uncharacterized protein</fullName>
    </submittedName>
</protein>
<evidence type="ECO:0000313" key="3">
    <source>
        <dbReference type="EMBL" id="PKK88630.1"/>
    </source>
</evidence>
<keyword evidence="2" id="KW-1133">Transmembrane helix</keyword>
<organism evidence="3 4">
    <name type="scientific">Candidatus Wallbacteria bacterium HGW-Wallbacteria-1</name>
    <dbReference type="NCBI Taxonomy" id="2013854"/>
    <lineage>
        <taxon>Bacteria</taxon>
        <taxon>Candidatus Walliibacteriota</taxon>
    </lineage>
</organism>
<keyword evidence="2" id="KW-0812">Transmembrane</keyword>
<reference evidence="3 4" key="1">
    <citation type="journal article" date="2017" name="ISME J.">
        <title>Potential for microbial H2 and metal transformations associated with novel bacteria and archaea in deep terrestrial subsurface sediments.</title>
        <authorList>
            <person name="Hernsdorf A.W."/>
            <person name="Amano Y."/>
            <person name="Miyakawa K."/>
            <person name="Ise K."/>
            <person name="Suzuki Y."/>
            <person name="Anantharaman K."/>
            <person name="Probst A."/>
            <person name="Burstein D."/>
            <person name="Thomas B.C."/>
            <person name="Banfield J.F."/>
        </authorList>
    </citation>
    <scope>NUCLEOTIDE SEQUENCE [LARGE SCALE GENOMIC DNA]</scope>
    <source>
        <strain evidence="3">HGW-Wallbacteria-1</strain>
    </source>
</reference>
<feature type="compositionally biased region" description="Basic and acidic residues" evidence="1">
    <location>
        <begin position="133"/>
        <end position="143"/>
    </location>
</feature>
<evidence type="ECO:0000313" key="4">
    <source>
        <dbReference type="Proteomes" id="UP000233256"/>
    </source>
</evidence>
<evidence type="ECO:0000256" key="2">
    <source>
        <dbReference type="SAM" id="Phobius"/>
    </source>
</evidence>